<name>A0A9Q6Z7H1_MYROD</name>
<gene>
    <name evidence="2" type="ORF">I6I88_08485</name>
</gene>
<reference evidence="2 3" key="1">
    <citation type="submission" date="2021-01" db="EMBL/GenBank/DDBJ databases">
        <title>FDA dAtabase for Regulatory Grade micrObial Sequences (FDA-ARGOS): Supporting development and validation of Infectious Disease Dx tests.</title>
        <authorList>
            <person name="Sproer C."/>
            <person name="Gronow S."/>
            <person name="Severitt S."/>
            <person name="Schroder I."/>
            <person name="Tallon L."/>
            <person name="Sadzewicz L."/>
            <person name="Zhao X."/>
            <person name="Boylan J."/>
            <person name="Ott S."/>
            <person name="Bowen H."/>
            <person name="Vavikolanu K."/>
            <person name="Mehta A."/>
            <person name="Aluvathingal J."/>
            <person name="Nadendla S."/>
            <person name="Lowell S."/>
            <person name="Myers T."/>
            <person name="Yan Y."/>
            <person name="Sichtig H."/>
        </authorList>
    </citation>
    <scope>NUCLEOTIDE SEQUENCE [LARGE SCALE GENOMIC DNA]</scope>
    <source>
        <strain evidence="2 3">FDAARGOS_1131</strain>
    </source>
</reference>
<evidence type="ECO:0000313" key="3">
    <source>
        <dbReference type="Proteomes" id="UP000596202"/>
    </source>
</evidence>
<accession>A0A9Q6Z7H1</accession>
<proteinExistence type="predicted"/>
<dbReference type="EMBL" id="CP068108">
    <property type="protein sequence ID" value="QQU01762.1"/>
    <property type="molecule type" value="Genomic_DNA"/>
</dbReference>
<keyword evidence="1" id="KW-0732">Signal</keyword>
<dbReference type="RefSeq" id="WP_002992469.1">
    <property type="nucleotide sequence ID" value="NZ_CP068108.1"/>
</dbReference>
<evidence type="ECO:0000313" key="2">
    <source>
        <dbReference type="EMBL" id="QQU01762.1"/>
    </source>
</evidence>
<dbReference type="OrthoDB" id="9874246at2"/>
<dbReference type="AlphaFoldDB" id="A0A9Q6Z7H1"/>
<dbReference type="GeneID" id="93527690"/>
<feature type="chain" id="PRO_5040318155" evidence="1">
    <location>
        <begin position="19"/>
        <end position="103"/>
    </location>
</feature>
<dbReference type="Proteomes" id="UP000596202">
    <property type="component" value="Chromosome"/>
</dbReference>
<feature type="signal peptide" evidence="1">
    <location>
        <begin position="1"/>
        <end position="18"/>
    </location>
</feature>
<organism evidence="2 3">
    <name type="scientific">Myroides odoratus</name>
    <name type="common">Flavobacterium odoratum</name>
    <dbReference type="NCBI Taxonomy" id="256"/>
    <lineage>
        <taxon>Bacteria</taxon>
        <taxon>Pseudomonadati</taxon>
        <taxon>Bacteroidota</taxon>
        <taxon>Flavobacteriia</taxon>
        <taxon>Flavobacteriales</taxon>
        <taxon>Flavobacteriaceae</taxon>
        <taxon>Myroides</taxon>
    </lineage>
</organism>
<sequence length="103" mass="11665">MKNLFLVVAFMLSIGAFAQGPKPPEEGRPELCYYAFYFEPECPLKVYTSTGLGDLPHAIYSLEICGKNISSMGSKAIIQMVQDYICEYGYFPIYVKILNQEFI</sequence>
<evidence type="ECO:0000256" key="1">
    <source>
        <dbReference type="SAM" id="SignalP"/>
    </source>
</evidence>
<protein>
    <submittedName>
        <fullName evidence="2">Uncharacterized protein</fullName>
    </submittedName>
</protein>